<dbReference type="InterPro" id="IPR029039">
    <property type="entry name" value="Flavoprotein-like_sf"/>
</dbReference>
<evidence type="ECO:0000313" key="2">
    <source>
        <dbReference type="Proteomes" id="UP001164745"/>
    </source>
</evidence>
<accession>A0ABY7BIX1</accession>
<organism evidence="1 2">
    <name type="scientific">Caldicellulosiruptor naganoensis</name>
    <dbReference type="NCBI Taxonomy" id="29324"/>
    <lineage>
        <taxon>Bacteria</taxon>
        <taxon>Bacillati</taxon>
        <taxon>Bacillota</taxon>
        <taxon>Bacillota incertae sedis</taxon>
        <taxon>Caldicellulosiruptorales</taxon>
        <taxon>Caldicellulosiruptoraceae</taxon>
        <taxon>Caldicellulosiruptor</taxon>
    </lineage>
</organism>
<dbReference type="Gene3D" id="3.40.50.360">
    <property type="match status" value="1"/>
</dbReference>
<gene>
    <name evidence="1" type="ORF">OTJ99_001122</name>
</gene>
<name>A0ABY7BIX1_9FIRM</name>
<proteinExistence type="predicted"/>
<dbReference type="SUPFAM" id="SSF52218">
    <property type="entry name" value="Flavoproteins"/>
    <property type="match status" value="1"/>
</dbReference>
<dbReference type="RefSeq" id="WP_235374731.1">
    <property type="nucleotide sequence ID" value="NZ_CP113864.1"/>
</dbReference>
<sequence length="99" mass="11046">MDYVTAQTKLFLDRLYALMKIGEDCRLPRGKSCVLVYSQGGGDNGKAVMDNLAGFFRFALNIDVIDIIGDNMLNELGAVKNRREILKMAFELGKEIVRG</sequence>
<protein>
    <submittedName>
        <fullName evidence="1">Uncharacterized protein</fullName>
    </submittedName>
</protein>
<evidence type="ECO:0000313" key="1">
    <source>
        <dbReference type="EMBL" id="WAM32764.1"/>
    </source>
</evidence>
<reference evidence="1" key="1">
    <citation type="submission" date="2022-12" db="EMBL/GenBank/DDBJ databases">
        <authorList>
            <person name="Bing R.G."/>
            <person name="Willard D.J."/>
            <person name="Manesh M.J.H."/>
            <person name="Laemthong T."/>
            <person name="Crosby J.R."/>
            <person name="Kelly R.M."/>
        </authorList>
    </citation>
    <scope>NUCLEOTIDE SEQUENCE</scope>
    <source>
        <strain evidence="1">DSM 8991</strain>
    </source>
</reference>
<keyword evidence="2" id="KW-1185">Reference proteome</keyword>
<dbReference type="Proteomes" id="UP001164745">
    <property type="component" value="Chromosome"/>
</dbReference>
<dbReference type="EMBL" id="CP113864">
    <property type="protein sequence ID" value="WAM32764.1"/>
    <property type="molecule type" value="Genomic_DNA"/>
</dbReference>